<dbReference type="EMBL" id="JAOB01000081">
    <property type="protein sequence ID" value="EUA13991.1"/>
    <property type="molecule type" value="Genomic_DNA"/>
</dbReference>
<gene>
    <name evidence="3" type="ORF">I553_7111</name>
</gene>
<evidence type="ECO:0000259" key="2">
    <source>
        <dbReference type="Pfam" id="PF00533"/>
    </source>
</evidence>
<dbReference type="Pfam" id="PF00533">
    <property type="entry name" value="BRCT"/>
    <property type="match status" value="1"/>
</dbReference>
<proteinExistence type="predicted"/>
<comment type="caution">
    <text evidence="3">The sequence shown here is derived from an EMBL/GenBank/DDBJ whole genome shotgun (WGS) entry which is preliminary data.</text>
</comment>
<protein>
    <submittedName>
        <fullName evidence="3">BRCA1 C Terminus domain protein</fullName>
    </submittedName>
</protein>
<dbReference type="InterPro" id="IPR001357">
    <property type="entry name" value="BRCT_dom"/>
</dbReference>
<name>X7Z4M0_MYCXE</name>
<dbReference type="PATRIC" id="fig|1299334.3.peg.8873"/>
<feature type="region of interest" description="Disordered" evidence="1">
    <location>
        <begin position="45"/>
        <end position="89"/>
    </location>
</feature>
<organism evidence="3">
    <name type="scientific">Mycobacterium xenopi 4042</name>
    <dbReference type="NCBI Taxonomy" id="1299334"/>
    <lineage>
        <taxon>Bacteria</taxon>
        <taxon>Bacillati</taxon>
        <taxon>Actinomycetota</taxon>
        <taxon>Actinomycetes</taxon>
        <taxon>Mycobacteriales</taxon>
        <taxon>Mycobacteriaceae</taxon>
        <taxon>Mycobacterium</taxon>
    </lineage>
</organism>
<accession>X7Z4M0</accession>
<sequence length="89" mass="9561">MSKKTDYVVAGDSPGSKYDKAVELGVPILDEEGFRKLLEKGRPVFRMQRNRPGLVHHGTGSSTSPGPGRRCARSASPDRPPDALTGNAK</sequence>
<dbReference type="InterPro" id="IPR036420">
    <property type="entry name" value="BRCT_dom_sf"/>
</dbReference>
<dbReference type="SUPFAM" id="SSF52113">
    <property type="entry name" value="BRCT domain"/>
    <property type="match status" value="1"/>
</dbReference>
<feature type="compositionally biased region" description="Low complexity" evidence="1">
    <location>
        <begin position="58"/>
        <end position="68"/>
    </location>
</feature>
<dbReference type="Gene3D" id="3.40.50.10190">
    <property type="entry name" value="BRCT domain"/>
    <property type="match status" value="1"/>
</dbReference>
<feature type="domain" description="BRCT" evidence="2">
    <location>
        <begin position="2"/>
        <end position="37"/>
    </location>
</feature>
<dbReference type="AlphaFoldDB" id="X7Z4M0"/>
<evidence type="ECO:0000256" key="1">
    <source>
        <dbReference type="SAM" id="MobiDB-lite"/>
    </source>
</evidence>
<evidence type="ECO:0000313" key="3">
    <source>
        <dbReference type="EMBL" id="EUA13991.1"/>
    </source>
</evidence>
<reference evidence="3" key="1">
    <citation type="submission" date="2014-01" db="EMBL/GenBank/DDBJ databases">
        <authorList>
            <person name="Brown-Elliot B."/>
            <person name="Wallace R."/>
            <person name="Lenaerts A."/>
            <person name="Ordway D."/>
            <person name="DeGroote M.A."/>
            <person name="Parker T."/>
            <person name="Sizemore C."/>
            <person name="Tallon L.J."/>
            <person name="Sadzewicz L.K."/>
            <person name="Sengamalay N."/>
            <person name="Fraser C.M."/>
            <person name="Hine E."/>
            <person name="Shefchek K.A."/>
            <person name="Das S.P."/>
            <person name="Tettelin H."/>
        </authorList>
    </citation>
    <scope>NUCLEOTIDE SEQUENCE [LARGE SCALE GENOMIC DNA]</scope>
    <source>
        <strain evidence="3">4042</strain>
    </source>
</reference>